<evidence type="ECO:0000256" key="2">
    <source>
        <dbReference type="SAM" id="Phobius"/>
    </source>
</evidence>
<evidence type="ECO:0000313" key="3">
    <source>
        <dbReference type="EMBL" id="GAA5134628.1"/>
    </source>
</evidence>
<feature type="region of interest" description="Disordered" evidence="1">
    <location>
        <begin position="523"/>
        <end position="589"/>
    </location>
</feature>
<dbReference type="EMBL" id="BAABJO010000030">
    <property type="protein sequence ID" value="GAA5134628.1"/>
    <property type="molecule type" value="Genomic_DNA"/>
</dbReference>
<proteinExistence type="predicted"/>
<feature type="compositionally biased region" description="Low complexity" evidence="1">
    <location>
        <begin position="551"/>
        <end position="572"/>
    </location>
</feature>
<reference evidence="4" key="1">
    <citation type="journal article" date="2019" name="Int. J. Syst. Evol. Microbiol.">
        <title>The Global Catalogue of Microorganisms (GCM) 10K type strain sequencing project: providing services to taxonomists for standard genome sequencing and annotation.</title>
        <authorList>
            <consortium name="The Broad Institute Genomics Platform"/>
            <consortium name="The Broad Institute Genome Sequencing Center for Infectious Disease"/>
            <person name="Wu L."/>
            <person name="Ma J."/>
        </authorList>
    </citation>
    <scope>NUCLEOTIDE SEQUENCE [LARGE SCALE GENOMIC DNA]</scope>
    <source>
        <strain evidence="4">JCM 18302</strain>
    </source>
</reference>
<keyword evidence="2" id="KW-0472">Membrane</keyword>
<name>A0ABP9NYD6_9PSEU</name>
<evidence type="ECO:0000256" key="1">
    <source>
        <dbReference type="SAM" id="MobiDB-lite"/>
    </source>
</evidence>
<dbReference type="Proteomes" id="UP001500804">
    <property type="component" value="Unassembled WGS sequence"/>
</dbReference>
<organism evidence="3 4">
    <name type="scientific">Pseudonocardia adelaidensis</name>
    <dbReference type="NCBI Taxonomy" id="648754"/>
    <lineage>
        <taxon>Bacteria</taxon>
        <taxon>Bacillati</taxon>
        <taxon>Actinomycetota</taxon>
        <taxon>Actinomycetes</taxon>
        <taxon>Pseudonocardiales</taxon>
        <taxon>Pseudonocardiaceae</taxon>
        <taxon>Pseudonocardia</taxon>
    </lineage>
</organism>
<accession>A0ABP9NYD6</accession>
<gene>
    <name evidence="3" type="ORF">GCM10023320_62720</name>
</gene>
<sequence>MAVLIAITGGLAAAAIAGDRPGGLVAAAAGALAGEQEVTYRGTVVDAYGISTAVEVAIAADGRVAADLVRPDGGSAQIRSDGTTSAMRGDADWWAWSRPASADRLAGRWFSDPPDDAVGALVPDLLVPRALADVLTAPGGQWQQVGERTVAGVAGIELWDGDRFVVVTATAPHRLLTVDVSHVRSQVAPRAFAQDELDLAEPGTIRFPRIRLDIEPPAGAVRDELAELLDPRWTQDQVMEALDALDPSKDPLVGPDGRFGSRVQAVLTALQAGSPDVDDAMTFDDARYTAEKFIRAGAFRFLERIALPQDGDGRLLNRAAWRVDGSGRRVRLDEGLYKFAKNVHSPGQTEFLQQVVLPLLHLGHAVFIEGCYSPGGDTARTTCGDAVDAGSMQQYLDRESGLPVAEKVRGIQHKHVTGLNVRPNVKKQTGQLGGDDEPVADDALKVSWLSFGPAAGGVTDDDSRIRIPLGQMKDRAQIQQGLKDVGIHQDMLVDGKPVPQLLIVQTAAGVNAETGEQEAQIFLPDDVDPGDDGSPGTPTNPGPAPAGGSGAEAPAAPEQPLNPSPQTGTSSPPSRPEVARNGAAGLFGGRGGTAAEGALAAAADDPGGIDLTTLELRYLSEPESGAGLEYSFSAQGRVPATPAGSDLRAATLASDAFFTWLALDPSTFFVNLHPDEPDRIVDPQLGRTDAGRVLLEADLQMKKTVAALIRPDNPDSARYWGRLQRGSTGERCVPALRLWIVPAPATVHTEHDELYILDAPLEVHIELATSVSYETGCRGQSAAVRDHNLGVYRSVVLADLQRAVNSAPEYADLRRVYLSRIAAEWYRQRALQDETTYGDIIGSGDVTAWESEQAWSSREIYDDYMTSLTKGEYDITRIEVIDGISYEVNYVYGGIEFDTVTLNDIDRSAFEGRYPDLAAAAAASLDTPSTDSTGRLWLGSVTPAPGSKDSFFPWSILGYGLTASFGAIAVFAVLRYRIRRVRRVR</sequence>
<protein>
    <submittedName>
        <fullName evidence="3">Uncharacterized protein</fullName>
    </submittedName>
</protein>
<evidence type="ECO:0000313" key="4">
    <source>
        <dbReference type="Proteomes" id="UP001500804"/>
    </source>
</evidence>
<keyword evidence="2" id="KW-1133">Transmembrane helix</keyword>
<keyword evidence="2" id="KW-0812">Transmembrane</keyword>
<comment type="caution">
    <text evidence="3">The sequence shown here is derived from an EMBL/GenBank/DDBJ whole genome shotgun (WGS) entry which is preliminary data.</text>
</comment>
<feature type="transmembrane region" description="Helical" evidence="2">
    <location>
        <begin position="951"/>
        <end position="976"/>
    </location>
</feature>
<keyword evidence="4" id="KW-1185">Reference proteome</keyword>